<comment type="subcellular location">
    <subcellularLocation>
        <location evidence="1">Cell membrane</location>
        <topology evidence="1">Multi-pass membrane protein</topology>
    </subcellularLocation>
</comment>
<protein>
    <submittedName>
        <fullName evidence="9">FUSC family protein</fullName>
    </submittedName>
</protein>
<organism evidence="9 10">
    <name type="scientific">Desulfovibrio psychrotolerans</name>
    <dbReference type="NCBI Taxonomy" id="415242"/>
    <lineage>
        <taxon>Bacteria</taxon>
        <taxon>Pseudomonadati</taxon>
        <taxon>Thermodesulfobacteriota</taxon>
        <taxon>Desulfovibrionia</taxon>
        <taxon>Desulfovibrionales</taxon>
        <taxon>Desulfovibrionaceae</taxon>
        <taxon>Desulfovibrio</taxon>
    </lineage>
</organism>
<dbReference type="RefSeq" id="WP_174409534.1">
    <property type="nucleotide sequence ID" value="NZ_BLVP01000007.1"/>
</dbReference>
<evidence type="ECO:0000256" key="4">
    <source>
        <dbReference type="ARBA" id="ARBA00022989"/>
    </source>
</evidence>
<evidence type="ECO:0000313" key="10">
    <source>
        <dbReference type="Proteomes" id="UP000503820"/>
    </source>
</evidence>
<evidence type="ECO:0000256" key="1">
    <source>
        <dbReference type="ARBA" id="ARBA00004651"/>
    </source>
</evidence>
<feature type="transmembrane region" description="Helical" evidence="7">
    <location>
        <begin position="21"/>
        <end position="43"/>
    </location>
</feature>
<keyword evidence="3 7" id="KW-0812">Transmembrane</keyword>
<evidence type="ECO:0000313" key="9">
    <source>
        <dbReference type="EMBL" id="GFM36887.1"/>
    </source>
</evidence>
<comment type="similarity">
    <text evidence="6">Belongs to the YccS/YhfK family.</text>
</comment>
<dbReference type="EMBL" id="BLVP01000007">
    <property type="protein sequence ID" value="GFM36887.1"/>
    <property type="molecule type" value="Genomic_DNA"/>
</dbReference>
<feature type="transmembrane region" description="Helical" evidence="7">
    <location>
        <begin position="109"/>
        <end position="125"/>
    </location>
</feature>
<dbReference type="Pfam" id="PF13515">
    <property type="entry name" value="FUSC_2"/>
    <property type="match status" value="1"/>
</dbReference>
<proteinExistence type="inferred from homology"/>
<dbReference type="InterPro" id="IPR049453">
    <property type="entry name" value="Memb_transporter_dom"/>
</dbReference>
<dbReference type="Proteomes" id="UP000503820">
    <property type="component" value="Unassembled WGS sequence"/>
</dbReference>
<keyword evidence="2" id="KW-1003">Cell membrane</keyword>
<dbReference type="AlphaFoldDB" id="A0A7J0BT45"/>
<evidence type="ECO:0000256" key="7">
    <source>
        <dbReference type="SAM" id="Phobius"/>
    </source>
</evidence>
<evidence type="ECO:0000256" key="5">
    <source>
        <dbReference type="ARBA" id="ARBA00023136"/>
    </source>
</evidence>
<evidence type="ECO:0000256" key="2">
    <source>
        <dbReference type="ARBA" id="ARBA00022475"/>
    </source>
</evidence>
<comment type="caution">
    <text evidence="9">The sequence shown here is derived from an EMBL/GenBank/DDBJ whole genome shotgun (WGS) entry which is preliminary data.</text>
</comment>
<feature type="domain" description="Integral membrane bound transporter" evidence="8">
    <location>
        <begin position="25"/>
        <end position="150"/>
    </location>
</feature>
<dbReference type="PANTHER" id="PTHR30509">
    <property type="entry name" value="P-HYDROXYBENZOIC ACID EFFLUX PUMP SUBUNIT-RELATED"/>
    <property type="match status" value="1"/>
</dbReference>
<evidence type="ECO:0000259" key="8">
    <source>
        <dbReference type="Pfam" id="PF13515"/>
    </source>
</evidence>
<dbReference type="GO" id="GO:0005886">
    <property type="term" value="C:plasma membrane"/>
    <property type="evidence" value="ECO:0007669"/>
    <property type="project" value="UniProtKB-SubCell"/>
</dbReference>
<sequence length="348" mass="38230">MPFSTLDTQGAHMRHGIKTGIASVLAYGFASLLDPVLGVWAVVTSVIVMQMNVAESVQMCWDRFTGTAMGAAMGILAMLLFPESPFGTVVALFCSVAFCAYMTRYNPRYRMAAITVAIVLIASMGQENRVGFGMMRVVDIAIGVLCSFAVSVWVWPVRAGLALRTRVNEQSARMADTYGALTEAFLGTPVTAPVTRQTLEHLLRDADENRSLFRKMLRHEQRLYDDDTSLLDRQILALEQCARHLQSMLDIVLDAREGGYALIMAPEIRAVVSASRTAMLAIGQGTAPDAATLRRLMDDAEQRLEELRASGATKRFTARELAQVFSFFHCVQHLGEDLRIALAGENAD</sequence>
<keyword evidence="4 7" id="KW-1133">Transmembrane helix</keyword>
<gene>
    <name evidence="9" type="ORF">DSM19430T_15710</name>
</gene>
<accession>A0A7J0BT45</accession>
<dbReference type="PANTHER" id="PTHR30509:SF9">
    <property type="entry name" value="MULTIDRUG RESISTANCE PROTEIN MDTO"/>
    <property type="match status" value="1"/>
</dbReference>
<evidence type="ECO:0000256" key="6">
    <source>
        <dbReference type="ARBA" id="ARBA00043993"/>
    </source>
</evidence>
<evidence type="ECO:0000256" key="3">
    <source>
        <dbReference type="ARBA" id="ARBA00022692"/>
    </source>
</evidence>
<name>A0A7J0BT45_9BACT</name>
<keyword evidence="10" id="KW-1185">Reference proteome</keyword>
<reference evidence="9 10" key="1">
    <citation type="submission" date="2020-05" db="EMBL/GenBank/DDBJ databases">
        <title>Draft genome sequence of Desulfovibrio psychrotolerans JS1T.</title>
        <authorList>
            <person name="Ueno A."/>
            <person name="Tamazawa S."/>
            <person name="Tamamura S."/>
            <person name="Murakami T."/>
            <person name="Kiyama T."/>
            <person name="Inomata H."/>
            <person name="Amano Y."/>
            <person name="Miyakawa K."/>
            <person name="Tamaki H."/>
            <person name="Naganuma T."/>
            <person name="Kaneko K."/>
        </authorList>
    </citation>
    <scope>NUCLEOTIDE SEQUENCE [LARGE SCALE GENOMIC DNA]</scope>
    <source>
        <strain evidence="9 10">JS1</strain>
    </source>
</reference>
<feature type="transmembrane region" description="Helical" evidence="7">
    <location>
        <begin position="137"/>
        <end position="156"/>
    </location>
</feature>
<keyword evidence="5 7" id="KW-0472">Membrane</keyword>